<dbReference type="InterPro" id="IPR057495">
    <property type="entry name" value="AAA_lid_BCS1"/>
</dbReference>
<evidence type="ECO:0000256" key="3">
    <source>
        <dbReference type="ARBA" id="ARBA00022692"/>
    </source>
</evidence>
<feature type="domain" description="AAA+ ATPase" evidence="14">
    <location>
        <begin position="264"/>
        <end position="400"/>
    </location>
</feature>
<feature type="region of interest" description="Disordered" evidence="13">
    <location>
        <begin position="483"/>
        <end position="510"/>
    </location>
</feature>
<evidence type="ECO:0000259" key="14">
    <source>
        <dbReference type="SMART" id="SM00382"/>
    </source>
</evidence>
<dbReference type="GO" id="GO:0016887">
    <property type="term" value="F:ATP hydrolysis activity"/>
    <property type="evidence" value="ECO:0007669"/>
    <property type="project" value="InterPro"/>
</dbReference>
<keyword evidence="17" id="KW-1185">Reference proteome</keyword>
<evidence type="ECO:0000256" key="2">
    <source>
        <dbReference type="ARBA" id="ARBA00007448"/>
    </source>
</evidence>
<reference evidence="16 17" key="1">
    <citation type="journal article" date="2016" name="Genome Biol. Evol.">
        <title>Divergent and convergent evolution of fungal pathogenicity.</title>
        <authorList>
            <person name="Shang Y."/>
            <person name="Xiao G."/>
            <person name="Zheng P."/>
            <person name="Cen K."/>
            <person name="Zhan S."/>
            <person name="Wang C."/>
        </authorList>
    </citation>
    <scope>NUCLEOTIDE SEQUENCE [LARGE SCALE GENOMIC DNA]</scope>
    <source>
        <strain evidence="16 17">RCEF 264</strain>
    </source>
</reference>
<dbReference type="STRING" id="1081102.A0A167W2Q3"/>
<dbReference type="EMBL" id="AZHD01000005">
    <property type="protein sequence ID" value="OAA63264.1"/>
    <property type="molecule type" value="Genomic_DNA"/>
</dbReference>
<dbReference type="SUPFAM" id="SSF52540">
    <property type="entry name" value="P-loop containing nucleoside triphosphate hydrolases"/>
    <property type="match status" value="1"/>
</dbReference>
<evidence type="ECO:0000313" key="16">
    <source>
        <dbReference type="EMBL" id="OAA63264.1"/>
    </source>
</evidence>
<dbReference type="Pfam" id="PF08740">
    <property type="entry name" value="BCS1_N"/>
    <property type="match status" value="1"/>
</dbReference>
<keyword evidence="6" id="KW-0378">Hydrolase</keyword>
<dbReference type="InterPro" id="IPR003959">
    <property type="entry name" value="ATPase_AAA_core"/>
</dbReference>
<accession>A0A167W2Q3</accession>
<comment type="subcellular location">
    <subcellularLocation>
        <location evidence="1">Mitochondrion inner membrane</location>
        <topology evidence="1">Single-pass membrane protein</topology>
    </subcellularLocation>
</comment>
<dbReference type="GO" id="GO:0005524">
    <property type="term" value="F:ATP binding"/>
    <property type="evidence" value="ECO:0007669"/>
    <property type="project" value="UniProtKB-KW"/>
</dbReference>
<evidence type="ECO:0000256" key="10">
    <source>
        <dbReference type="ARBA" id="ARBA00023136"/>
    </source>
</evidence>
<dbReference type="Proteomes" id="UP000076874">
    <property type="component" value="Unassembled WGS sequence"/>
</dbReference>
<dbReference type="InterPro" id="IPR050747">
    <property type="entry name" value="Mitochondrial_chaperone_BCS1"/>
</dbReference>
<evidence type="ECO:0000256" key="9">
    <source>
        <dbReference type="ARBA" id="ARBA00023128"/>
    </source>
</evidence>
<keyword evidence="10" id="KW-0472">Membrane</keyword>
<keyword evidence="9" id="KW-0496">Mitochondrion</keyword>
<dbReference type="PANTHER" id="PTHR23070">
    <property type="entry name" value="BCS1 AAA-TYPE ATPASE"/>
    <property type="match status" value="1"/>
</dbReference>
<gene>
    <name evidence="16" type="ORF">SPI_03427</name>
</gene>
<dbReference type="AlphaFoldDB" id="A0A167W2Q3"/>
<dbReference type="SMART" id="SM00382">
    <property type="entry name" value="AAA"/>
    <property type="match status" value="1"/>
</dbReference>
<dbReference type="Gene3D" id="3.40.50.300">
    <property type="entry name" value="P-loop containing nucleotide triphosphate hydrolases"/>
    <property type="match status" value="1"/>
</dbReference>
<protein>
    <submittedName>
        <fullName evidence="16">Mitochondrial chaperone BCS1</fullName>
    </submittedName>
</protein>
<keyword evidence="7 12" id="KW-0067">ATP-binding</keyword>
<sequence>MAVYNDASTSPIQPIPSHQISIMDVFFPGFAEISTALQQLLAGNMNSYTHLLCICGLLMFVGGRISRLLRTLGNWVGSYFTTTLHVPSNDEAYDMLSNWTLSRNFADRARSFLITVQRRRLEYALFPPNTSKSPLNAAKSLSFSPWNGSVVFWYKNQPLLFRYWEKENQFSTEENVSVSCLGWSSAILRELFRECREEYLRLIQNKTAMFEYGNRGWQRSTARDVRPLSTVIMSKKEKKELLEDVESFLDPESRQWYSRRRIPYRRGYLLYGPSGTGKSSLSFSIAGCFHLDIYNICLSNISEDDLQQAFKKLPEKCVVLLEDIDAVSAAQSRAKGDVSRKYGMASRGKVSLSVLLNAIDGVASPEGRVLIMTTNYLEKLDSALIRPGRVDKKVQFRLADKDMATELFYIIYKQSEDDVLEKKERSKANETVERLGRDFVAKVPESEFSPAEIMSFLVAHKHSAQMALSNVQEWVDRTRAEKIKATRTESWVPSGFERGSSGEEEDDDDD</sequence>
<dbReference type="GO" id="GO:0005743">
    <property type="term" value="C:mitochondrial inner membrane"/>
    <property type="evidence" value="ECO:0007669"/>
    <property type="project" value="UniProtKB-SubCell"/>
</dbReference>
<evidence type="ECO:0000256" key="11">
    <source>
        <dbReference type="ARBA" id="ARBA00048778"/>
    </source>
</evidence>
<comment type="catalytic activity">
    <reaction evidence="11">
        <text>ATP + H2O = ADP + phosphate + H(+)</text>
        <dbReference type="Rhea" id="RHEA:13065"/>
        <dbReference type="ChEBI" id="CHEBI:15377"/>
        <dbReference type="ChEBI" id="CHEBI:15378"/>
        <dbReference type="ChEBI" id="CHEBI:30616"/>
        <dbReference type="ChEBI" id="CHEBI:43474"/>
        <dbReference type="ChEBI" id="CHEBI:456216"/>
    </reaction>
    <physiologicalReaction direction="left-to-right" evidence="11">
        <dbReference type="Rhea" id="RHEA:13066"/>
    </physiologicalReaction>
</comment>
<evidence type="ECO:0000256" key="12">
    <source>
        <dbReference type="RuleBase" id="RU003651"/>
    </source>
</evidence>
<evidence type="ECO:0000256" key="13">
    <source>
        <dbReference type="SAM" id="MobiDB-lite"/>
    </source>
</evidence>
<dbReference type="InterPro" id="IPR014851">
    <property type="entry name" value="BCS1_N"/>
</dbReference>
<feature type="domain" description="BCS1 N-terminal" evidence="15">
    <location>
        <begin position="59"/>
        <end position="231"/>
    </location>
</feature>
<proteinExistence type="inferred from homology"/>
<dbReference type="InterPro" id="IPR027417">
    <property type="entry name" value="P-loop_NTPase"/>
</dbReference>
<comment type="caution">
    <text evidence="16">The sequence shown here is derived from an EMBL/GenBank/DDBJ whole genome shotgun (WGS) entry which is preliminary data.</text>
</comment>
<dbReference type="Pfam" id="PF25426">
    <property type="entry name" value="AAA_lid_BCS1"/>
    <property type="match status" value="1"/>
</dbReference>
<comment type="similarity">
    <text evidence="2">Belongs to the AAA ATPase family. BCS1 subfamily.</text>
</comment>
<dbReference type="PROSITE" id="PS00674">
    <property type="entry name" value="AAA"/>
    <property type="match status" value="1"/>
</dbReference>
<keyword evidence="3" id="KW-0812">Transmembrane</keyword>
<dbReference type="OrthoDB" id="10251412at2759"/>
<evidence type="ECO:0000313" key="17">
    <source>
        <dbReference type="Proteomes" id="UP000076874"/>
    </source>
</evidence>
<evidence type="ECO:0000256" key="7">
    <source>
        <dbReference type="ARBA" id="ARBA00022840"/>
    </source>
</evidence>
<keyword evidence="5" id="KW-0999">Mitochondrion inner membrane</keyword>
<dbReference type="InterPro" id="IPR003960">
    <property type="entry name" value="ATPase_AAA_CS"/>
</dbReference>
<evidence type="ECO:0000259" key="15">
    <source>
        <dbReference type="SMART" id="SM01024"/>
    </source>
</evidence>
<evidence type="ECO:0000256" key="8">
    <source>
        <dbReference type="ARBA" id="ARBA00022989"/>
    </source>
</evidence>
<name>A0A167W2Q3_9HYPO</name>
<dbReference type="SMART" id="SM01024">
    <property type="entry name" value="BCS1_N"/>
    <property type="match status" value="1"/>
</dbReference>
<keyword evidence="4 12" id="KW-0547">Nucleotide-binding</keyword>
<evidence type="ECO:0000256" key="5">
    <source>
        <dbReference type="ARBA" id="ARBA00022792"/>
    </source>
</evidence>
<evidence type="ECO:0000256" key="1">
    <source>
        <dbReference type="ARBA" id="ARBA00004434"/>
    </source>
</evidence>
<keyword evidence="8" id="KW-1133">Transmembrane helix</keyword>
<dbReference type="InterPro" id="IPR003593">
    <property type="entry name" value="AAA+_ATPase"/>
</dbReference>
<evidence type="ECO:0000256" key="4">
    <source>
        <dbReference type="ARBA" id="ARBA00022741"/>
    </source>
</evidence>
<organism evidence="16 17">
    <name type="scientific">Niveomyces insectorum RCEF 264</name>
    <dbReference type="NCBI Taxonomy" id="1081102"/>
    <lineage>
        <taxon>Eukaryota</taxon>
        <taxon>Fungi</taxon>
        <taxon>Dikarya</taxon>
        <taxon>Ascomycota</taxon>
        <taxon>Pezizomycotina</taxon>
        <taxon>Sordariomycetes</taxon>
        <taxon>Hypocreomycetidae</taxon>
        <taxon>Hypocreales</taxon>
        <taxon>Cordycipitaceae</taxon>
        <taxon>Niveomyces</taxon>
    </lineage>
</organism>
<dbReference type="Pfam" id="PF00004">
    <property type="entry name" value="AAA"/>
    <property type="match status" value="1"/>
</dbReference>
<evidence type="ECO:0000256" key="6">
    <source>
        <dbReference type="ARBA" id="ARBA00022801"/>
    </source>
</evidence>